<evidence type="ECO:0000313" key="2">
    <source>
        <dbReference type="EMBL" id="MEE2567600.1"/>
    </source>
</evidence>
<evidence type="ECO:0000256" key="1">
    <source>
        <dbReference type="SAM" id="SignalP"/>
    </source>
</evidence>
<feature type="signal peptide" evidence="1">
    <location>
        <begin position="1"/>
        <end position="18"/>
    </location>
</feature>
<comment type="caution">
    <text evidence="2">The sequence shown here is derived from an EMBL/GenBank/DDBJ whole genome shotgun (WGS) entry which is preliminary data.</text>
</comment>
<evidence type="ECO:0000313" key="3">
    <source>
        <dbReference type="Proteomes" id="UP001310692"/>
    </source>
</evidence>
<feature type="chain" id="PRO_5045374509" description="MORN repeat-containing protein" evidence="1">
    <location>
        <begin position="19"/>
        <end position="324"/>
    </location>
</feature>
<accession>A0ABU7M2W5</accession>
<name>A0ABU7M2W5_9PROT</name>
<gene>
    <name evidence="2" type="ORF">V0U35_13015</name>
</gene>
<protein>
    <recommendedName>
        <fullName evidence="4">MORN repeat-containing protein</fullName>
    </recommendedName>
</protein>
<dbReference type="RefSeq" id="WP_330197169.1">
    <property type="nucleotide sequence ID" value="NZ_JAZDRO010000007.1"/>
</dbReference>
<evidence type="ECO:0008006" key="4">
    <source>
        <dbReference type="Google" id="ProtNLM"/>
    </source>
</evidence>
<keyword evidence="3" id="KW-1185">Reference proteome</keyword>
<dbReference type="Proteomes" id="UP001310692">
    <property type="component" value="Unassembled WGS sequence"/>
</dbReference>
<reference evidence="2 3" key="1">
    <citation type="submission" date="2024-01" db="EMBL/GenBank/DDBJ databases">
        <title>Hyphobacterium bacterium isolated from marine sediment.</title>
        <authorList>
            <person name="Zhao S."/>
        </authorList>
    </citation>
    <scope>NUCLEOTIDE SEQUENCE [LARGE SCALE GENOMIC DNA]</scope>
    <source>
        <strain evidence="2 3">Y60-23</strain>
    </source>
</reference>
<keyword evidence="1" id="KW-0732">Signal</keyword>
<proteinExistence type="predicted"/>
<dbReference type="EMBL" id="JAZDRO010000007">
    <property type="protein sequence ID" value="MEE2567600.1"/>
    <property type="molecule type" value="Genomic_DNA"/>
</dbReference>
<organism evidence="2 3">
    <name type="scientific">Hyphobacterium marinum</name>
    <dbReference type="NCBI Taxonomy" id="3116574"/>
    <lineage>
        <taxon>Bacteria</taxon>
        <taxon>Pseudomonadati</taxon>
        <taxon>Pseudomonadota</taxon>
        <taxon>Alphaproteobacteria</taxon>
        <taxon>Maricaulales</taxon>
        <taxon>Maricaulaceae</taxon>
        <taxon>Hyphobacterium</taxon>
    </lineage>
</organism>
<sequence length="324" mass="35228">MKATIAGAALAAGLTAVAAEADSPLTDAFAPYLGSCWSAPLNELPEPETYCFDELETGSVRILHSVAGPHGMHYGEEILHWNAAEERIISRYLNNTGGVVDSDGAIIDGAPVLYSYNDWDGGLQLRIHWGAVSGDEAVFVREQFLGEDYGGWNTEEPRSFTRAGPVSDFDPGAGGDYPRGSTIEAFGPLIGQCWTAVFEGSESLDIHCFSTVFGVHVRDRHIVPGPTDYTGETLFHTDASGQLHFRYFNSINGVSDGTGEAAEDGIVFGDETYTGNDGVTRRFRGRYSNITEDGYESVTEELTENGWEVVSRQSFRLEPDNPFD</sequence>